<dbReference type="HOGENOM" id="CLU_377680_0_0_1"/>
<dbReference type="InterPro" id="IPR010730">
    <property type="entry name" value="HET"/>
</dbReference>
<evidence type="ECO:0000259" key="2">
    <source>
        <dbReference type="Pfam" id="PF26640"/>
    </source>
</evidence>
<gene>
    <name evidence="3" type="ORF">GALMADRAFT_162002</name>
</gene>
<dbReference type="PANTHER" id="PTHR10622">
    <property type="entry name" value="HET DOMAIN-CONTAINING PROTEIN"/>
    <property type="match status" value="1"/>
</dbReference>
<dbReference type="Proteomes" id="UP000027222">
    <property type="component" value="Unassembled WGS sequence"/>
</dbReference>
<organism evidence="3 4">
    <name type="scientific">Galerina marginata (strain CBS 339.88)</name>
    <dbReference type="NCBI Taxonomy" id="685588"/>
    <lineage>
        <taxon>Eukaryota</taxon>
        <taxon>Fungi</taxon>
        <taxon>Dikarya</taxon>
        <taxon>Basidiomycota</taxon>
        <taxon>Agaricomycotina</taxon>
        <taxon>Agaricomycetes</taxon>
        <taxon>Agaricomycetidae</taxon>
        <taxon>Agaricales</taxon>
        <taxon>Agaricineae</taxon>
        <taxon>Strophariaceae</taxon>
        <taxon>Galerina</taxon>
    </lineage>
</organism>
<dbReference type="OrthoDB" id="674604at2759"/>
<dbReference type="EMBL" id="KL142422">
    <property type="protein sequence ID" value="KDR66607.1"/>
    <property type="molecule type" value="Genomic_DNA"/>
</dbReference>
<accession>A0A067S9H4</accession>
<dbReference type="Pfam" id="PF06985">
    <property type="entry name" value="HET"/>
    <property type="match status" value="1"/>
</dbReference>
<keyword evidence="4" id="KW-1185">Reference proteome</keyword>
<evidence type="ECO:0000313" key="4">
    <source>
        <dbReference type="Proteomes" id="UP000027222"/>
    </source>
</evidence>
<feature type="domain" description="Heterokaryon incompatibility" evidence="1">
    <location>
        <begin position="23"/>
        <end position="106"/>
    </location>
</feature>
<dbReference type="Pfam" id="PF26640">
    <property type="entry name" value="DUF8212"/>
    <property type="match status" value="1"/>
</dbReference>
<evidence type="ECO:0000313" key="3">
    <source>
        <dbReference type="EMBL" id="KDR66607.1"/>
    </source>
</evidence>
<dbReference type="InterPro" id="IPR058525">
    <property type="entry name" value="DUF8212"/>
</dbReference>
<proteinExistence type="predicted"/>
<dbReference type="STRING" id="685588.A0A067S9H4"/>
<dbReference type="AlphaFoldDB" id="A0A067S9H4"/>
<evidence type="ECO:0000259" key="1">
    <source>
        <dbReference type="Pfam" id="PF06985"/>
    </source>
</evidence>
<dbReference type="PANTHER" id="PTHR10622:SF10">
    <property type="entry name" value="HET DOMAIN-CONTAINING PROTEIN"/>
    <property type="match status" value="1"/>
</dbReference>
<sequence>MRLLNVNNIEVEEFLDKRYYPSYAILSHTWGQGEVSLQDLSKPDVTSMAGYHKIEECCKVAKQDGFKYVWIDTCCIDKTSSTELSEAINSMHKWYEHSTVCYVYLFDMPPNDNPSAEGSKFSGCRWFTRGWTLQELLAPNSVVFYNRDWVDIGTKDSLSEKLSMVTSIPCKVLQSEQPLDAICIAQRMSWAAQRETTRVEDAAYSLMGVFNVNMPILYGEGSKAFIRLQLEIMKDSDDRTIFAWVTPHGYPSRLRMTPGIGKSGKSVSGLTGFDVGLIANSPQAFQYSQRVRRTLVPGAANPFSITNEGLHIKLPLIQLEERVISASTAFQAILSCEIEDQAGQLVIYLRQLDRKGSYTRIDPNHCHPTHCRDFDPPTPTDIYVRAIDVTSAVGPRDLVYHSQCHISLNSPGTPDFKILAVNYDQAMTLLGPAMTGCNFRQLDRRGTHVFSVILIGMSSNPASQVVVYLRHKSPSPGRLDHSGLQCAVRNLQEEKSSNRDLLSLPSDFCGVDRLTSRLNSGHILSITIRRGAPIPSAHNEHEMQPIDYVTIGVTHAGGSPLIDLPAPVLAPLSRLTLDFSGLPKDGILPSFLPTTCWKPSPGFDDTMIWTPSRREASALVLYPGPDHGSSSFYIVLHAVDFGLCFEFFQNTINQASWNQLQASYLHDFDNPSAVGNPDAAMPFPASLEEDFNGSFLKVDSAPPFMGGEEKMHYMWVSVAPSSLLSRAVIRPHYY</sequence>
<protein>
    <submittedName>
        <fullName evidence="3">Uncharacterized protein</fullName>
    </submittedName>
</protein>
<reference evidence="4" key="1">
    <citation type="journal article" date="2014" name="Proc. Natl. Acad. Sci. U.S.A.">
        <title>Extensive sampling of basidiomycete genomes demonstrates inadequacy of the white-rot/brown-rot paradigm for wood decay fungi.</title>
        <authorList>
            <person name="Riley R."/>
            <person name="Salamov A.A."/>
            <person name="Brown D.W."/>
            <person name="Nagy L.G."/>
            <person name="Floudas D."/>
            <person name="Held B.W."/>
            <person name="Levasseur A."/>
            <person name="Lombard V."/>
            <person name="Morin E."/>
            <person name="Otillar R."/>
            <person name="Lindquist E.A."/>
            <person name="Sun H."/>
            <person name="LaButti K.M."/>
            <person name="Schmutz J."/>
            <person name="Jabbour D."/>
            <person name="Luo H."/>
            <person name="Baker S.E."/>
            <person name="Pisabarro A.G."/>
            <person name="Walton J.D."/>
            <person name="Blanchette R.A."/>
            <person name="Henrissat B."/>
            <person name="Martin F."/>
            <person name="Cullen D."/>
            <person name="Hibbett D.S."/>
            <person name="Grigoriev I.V."/>
        </authorList>
    </citation>
    <scope>NUCLEOTIDE SEQUENCE [LARGE SCALE GENOMIC DNA]</scope>
    <source>
        <strain evidence="4">CBS 339.88</strain>
    </source>
</reference>
<feature type="domain" description="DUF8212" evidence="2">
    <location>
        <begin position="223"/>
        <end position="345"/>
    </location>
</feature>
<name>A0A067S9H4_GALM3</name>